<reference evidence="1 2" key="2">
    <citation type="journal article" date="2018" name="Int. J. Syst. Evol. Microbiol.">
        <title>Marinobacterium aestuarii sp. nov., a benzene-degrading marine bacterium isolated from estuary sediment.</title>
        <authorList>
            <person name="Bae S.S."/>
            <person name="Jung J."/>
            <person name="Chung D."/>
            <person name="Baek K."/>
        </authorList>
    </citation>
    <scope>NUCLEOTIDE SEQUENCE [LARGE SCALE GENOMIC DNA]</scope>
    <source>
        <strain evidence="1 2">ST58-10</strain>
    </source>
</reference>
<proteinExistence type="predicted"/>
<dbReference type="STRING" id="1821621.A8C75_02545"/>
<sequence>MGVTGAAMRRKYVPDLSRQMAQCEANYARMMKLLPDLDVCDHREFQVYWKAHQVVVRLEVEERFAYTSTVLVKQLHESGSSWLTTPTLVVRLYHDATMAEVICQKSRRQLSGVYGYPNRDMHHPDEKAQLNGYLGEWLNHCLNHGHHNEPVFV</sequence>
<gene>
    <name evidence="1" type="ORF">A8C75_02545</name>
</gene>
<protein>
    <recommendedName>
        <fullName evidence="3">Cytoplasmic protein</fullName>
    </recommendedName>
</protein>
<dbReference type="PANTHER" id="PTHR38774">
    <property type="entry name" value="CYTOPLASMIC PROTEIN-RELATED"/>
    <property type="match status" value="1"/>
</dbReference>
<organism evidence="1 2">
    <name type="scientific">Marinobacterium aestuarii</name>
    <dbReference type="NCBI Taxonomy" id="1821621"/>
    <lineage>
        <taxon>Bacteria</taxon>
        <taxon>Pseudomonadati</taxon>
        <taxon>Pseudomonadota</taxon>
        <taxon>Gammaproteobacteria</taxon>
        <taxon>Oceanospirillales</taxon>
        <taxon>Oceanospirillaceae</taxon>
        <taxon>Marinobacterium</taxon>
    </lineage>
</organism>
<evidence type="ECO:0000313" key="1">
    <source>
        <dbReference type="EMBL" id="ANG61457.1"/>
    </source>
</evidence>
<evidence type="ECO:0008006" key="3">
    <source>
        <dbReference type="Google" id="ProtNLM"/>
    </source>
</evidence>
<dbReference type="PANTHER" id="PTHR38774:SF1">
    <property type="entry name" value="CYTOPLASMIC PROTEIN"/>
    <property type="match status" value="1"/>
</dbReference>
<evidence type="ECO:0000313" key="2">
    <source>
        <dbReference type="Proteomes" id="UP000078070"/>
    </source>
</evidence>
<dbReference type="AlphaFoldDB" id="A0A1A9EUC6"/>
<dbReference type="InterPro" id="IPR009659">
    <property type="entry name" value="DUF1249"/>
</dbReference>
<dbReference type="Pfam" id="PF06853">
    <property type="entry name" value="DUF1249"/>
    <property type="match status" value="1"/>
</dbReference>
<reference evidence="2" key="1">
    <citation type="submission" date="2016-05" db="EMBL/GenBank/DDBJ databases">
        <authorList>
            <person name="Baek K."/>
            <person name="Yang S.-J."/>
        </authorList>
    </citation>
    <scope>NUCLEOTIDE SEQUENCE [LARGE SCALE GENOMIC DNA]</scope>
    <source>
        <strain evidence="2">ST58-10</strain>
    </source>
</reference>
<dbReference type="Proteomes" id="UP000078070">
    <property type="component" value="Chromosome"/>
</dbReference>
<dbReference type="KEGG" id="mars:A8C75_02545"/>
<accession>A0A1A9EUC6</accession>
<name>A0A1A9EUC6_9GAMM</name>
<dbReference type="EMBL" id="CP015839">
    <property type="protein sequence ID" value="ANG61457.1"/>
    <property type="molecule type" value="Genomic_DNA"/>
</dbReference>
<keyword evidence="2" id="KW-1185">Reference proteome</keyword>